<evidence type="ECO:0000313" key="4">
    <source>
        <dbReference type="Proteomes" id="UP000029999"/>
    </source>
</evidence>
<name>A0A0A0BLK2_9GAMM</name>
<dbReference type="RefSeq" id="WP_036311429.1">
    <property type="nucleotide sequence ID" value="NZ_JRQD01000001.1"/>
</dbReference>
<sequence length="402" mass="44595">MKLLTIIMLIGLSSIAFAADKGWNEREQLTGDWGGQRTSLEDKGIEPFLYYDSIAVANVSGGIQTDDQYTGQIYAGVNLDFEKMLGWDTTTGKISTVNRHGNGIAGNVGGIYDPMTINGGADGQVTWLYEVWIEKMFGEDLAVKFGRTSMDEDFANNDLYRYSLSTSINGPIRSMMLENSQIFSFPLALWGGRVKYKPSDEHQFQIGAYQINDNPFGTHLRGTDWGIDSDDGVTFMAQYDWTPNIFDRPSRFYVGVANSVYDYTEFDGSETSSMLTFYGHGELEVIEGLKLFAFGAYNSQDEAAKIPLQLSAGVNWKGLIPGREHDHTIFFATYGKVSDEYGKFITMGNVDSEIVFELGHRIQIIPSFYIQPAVQYIVEPGGGTNGDIDDAIVLGAWIGVTF</sequence>
<dbReference type="STRING" id="392484.LP43_0402"/>
<dbReference type="InterPro" id="IPR038673">
    <property type="entry name" value="OprB_sf"/>
</dbReference>
<dbReference type="InterPro" id="IPR007049">
    <property type="entry name" value="Carb-sel_porin_OprB"/>
</dbReference>
<protein>
    <submittedName>
        <fullName evidence="3">Glucose-selective porin OprB</fullName>
    </submittedName>
</protein>
<feature type="signal peptide" evidence="2">
    <location>
        <begin position="1"/>
        <end position="18"/>
    </location>
</feature>
<dbReference type="PANTHER" id="PTHR37944">
    <property type="entry name" value="PORIN B"/>
    <property type="match status" value="1"/>
</dbReference>
<comment type="caution">
    <text evidence="3">The sequence shown here is derived from an EMBL/GenBank/DDBJ whole genome shotgun (WGS) entry which is preliminary data.</text>
</comment>
<organism evidence="3 4">
    <name type="scientific">Methylophaga thiooxydans</name>
    <dbReference type="NCBI Taxonomy" id="392484"/>
    <lineage>
        <taxon>Bacteria</taxon>
        <taxon>Pseudomonadati</taxon>
        <taxon>Pseudomonadota</taxon>
        <taxon>Gammaproteobacteria</taxon>
        <taxon>Thiotrichales</taxon>
        <taxon>Piscirickettsiaceae</taxon>
        <taxon>Methylophaga</taxon>
    </lineage>
</organism>
<evidence type="ECO:0000313" key="3">
    <source>
        <dbReference type="EMBL" id="KGM07984.1"/>
    </source>
</evidence>
<dbReference type="EMBL" id="JRQD01000001">
    <property type="protein sequence ID" value="KGM07984.1"/>
    <property type="molecule type" value="Genomic_DNA"/>
</dbReference>
<reference evidence="3 4" key="1">
    <citation type="submission" date="2014-09" db="EMBL/GenBank/DDBJ databases">
        <authorList>
            <person name="Grob C."/>
            <person name="Taubert M."/>
            <person name="Howat A.M."/>
            <person name="Burns O.J."/>
            <person name="Dixon J.L."/>
            <person name="Chen Y."/>
            <person name="Murrell J.C."/>
        </authorList>
    </citation>
    <scope>NUCLEOTIDE SEQUENCE [LARGE SCALE GENOMIC DNA]</scope>
    <source>
        <strain evidence="3">L4</strain>
    </source>
</reference>
<dbReference type="Proteomes" id="UP000029999">
    <property type="component" value="Unassembled WGS sequence"/>
</dbReference>
<comment type="similarity">
    <text evidence="1 2">Belongs to the OprB family.</text>
</comment>
<dbReference type="AlphaFoldDB" id="A0A0A0BLK2"/>
<feature type="chain" id="PRO_5007227571" evidence="2">
    <location>
        <begin position="19"/>
        <end position="402"/>
    </location>
</feature>
<gene>
    <name evidence="3" type="ORF">LP43_0402</name>
</gene>
<dbReference type="InterPro" id="IPR052932">
    <property type="entry name" value="OprB_Porin"/>
</dbReference>
<dbReference type="GO" id="GO:0008643">
    <property type="term" value="P:carbohydrate transport"/>
    <property type="evidence" value="ECO:0007669"/>
    <property type="project" value="InterPro"/>
</dbReference>
<evidence type="ECO:0000256" key="2">
    <source>
        <dbReference type="RuleBase" id="RU363072"/>
    </source>
</evidence>
<evidence type="ECO:0000256" key="1">
    <source>
        <dbReference type="ARBA" id="ARBA00008769"/>
    </source>
</evidence>
<keyword evidence="2" id="KW-0732">Signal</keyword>
<dbReference type="Gene3D" id="2.40.160.180">
    <property type="entry name" value="Carbohydrate-selective porin OprB"/>
    <property type="match status" value="1"/>
</dbReference>
<dbReference type="GO" id="GO:0015288">
    <property type="term" value="F:porin activity"/>
    <property type="evidence" value="ECO:0007669"/>
    <property type="project" value="InterPro"/>
</dbReference>
<proteinExistence type="inferred from homology"/>
<accession>A0A0A0BLK2</accession>
<dbReference type="Pfam" id="PF04966">
    <property type="entry name" value="OprB"/>
    <property type="match status" value="2"/>
</dbReference>
<dbReference type="GO" id="GO:0016020">
    <property type="term" value="C:membrane"/>
    <property type="evidence" value="ECO:0007669"/>
    <property type="project" value="InterPro"/>
</dbReference>
<dbReference type="PANTHER" id="PTHR37944:SF1">
    <property type="entry name" value="PORIN B"/>
    <property type="match status" value="1"/>
</dbReference>